<protein>
    <submittedName>
        <fullName evidence="4">T9SS type A sorting domain-containing protein</fullName>
    </submittedName>
</protein>
<evidence type="ECO:0000259" key="3">
    <source>
        <dbReference type="Pfam" id="PF18962"/>
    </source>
</evidence>
<accession>A0ABV9N635</accession>
<feature type="domain" description="Secretion system C-terminal sorting" evidence="3">
    <location>
        <begin position="841"/>
        <end position="905"/>
    </location>
</feature>
<keyword evidence="5" id="KW-1185">Reference proteome</keyword>
<dbReference type="NCBIfam" id="TIGR04183">
    <property type="entry name" value="Por_Secre_tail"/>
    <property type="match status" value="1"/>
</dbReference>
<sequence length="913" mass="98790">MKKLLLFLLCLSLSIVGIVVYTAPRTTSAPYDGQLVEKKSAISIPKHKKTLEERALFTEERALYEFNMQVNPLTGEIPLVEKQKEFNQTKKAKLKSSNNARAIQTTYVNRGPTNYGGRTRSLVVDRSDVTGNTMIAGGVSSGVFRTTNGGTSWTKVSSNDEIHNVTTIVQDPRSGFESTWYYGTGEGVGNSASLSGSLYYGQGIWKSTDGGLTWAQMPSTASDQTIDDSDFDHIYKLEVQPTTGYLFAAVAGKLKRFDGVNWTDQISNNSTSRNRHTDIVITTGGRVYAGFSGTNIAPIEGVWTSADGISGWSRINTSSFTPSGRVVLALAPSNQNKLYVLFANGIASSCSTTPGIEADLWMWNQSNSTFTNYSGKLPDESGCSDGNDPFAIQGGYDLVVNVKPDNENFVVIGGTNAYKMADITGVGTFVRIGGYANPNGYAKYTNHHPDIHALVFNPFNTNVLFTGSDGGVHKTTNINASTVSWTNLNNNFQTYQYYHVGIDPFPGSDIVIGGAQDNGTSVGGVNFGMPDLTTHFDYAGGDGVSVAISRDDACVPFFIGFQNGPIYRDCPSPVTEITPNDQSLVPPEPYDSQFVTLYHLDPDNNNILYYAAQNRLLRTNDATTVTPNTWTDLGTTTLLGHSDWFQTFSTSWGTYNPATSYLLMGGNNGHIYRLNDPKNAASIASANNITPPGATIANPSIVTGLAIHPTNNNIVLATYSNYGTQSIFLTTNATAASPTWTLVERNLFAHSIRSAAIVENAGETTYMVGTARGLYSSTDPINVDWVREAPTQIGMAVVSSLKYRPSDHKLLIGTHGNGMYEATINSTLGLSDNSFSKSIKLYPNPAQAYLNVKLARANGSKVSYEVYNLLGQTMSSGVLENDRLNTSRLTSGMYLLKLKTSDGAEGIKSFIKK</sequence>
<evidence type="ECO:0000313" key="5">
    <source>
        <dbReference type="Proteomes" id="UP001595953"/>
    </source>
</evidence>
<dbReference type="Pfam" id="PF18962">
    <property type="entry name" value="Por_Secre_tail"/>
    <property type="match status" value="1"/>
</dbReference>
<keyword evidence="1 2" id="KW-0732">Signal</keyword>
<dbReference type="EMBL" id="JBHSGP010000014">
    <property type="protein sequence ID" value="MFC4722438.1"/>
    <property type="molecule type" value="Genomic_DNA"/>
</dbReference>
<proteinExistence type="predicted"/>
<dbReference type="RefSeq" id="WP_387962944.1">
    <property type="nucleotide sequence ID" value="NZ_JBHSGP010000014.1"/>
</dbReference>
<evidence type="ECO:0000256" key="2">
    <source>
        <dbReference type="SAM" id="SignalP"/>
    </source>
</evidence>
<dbReference type="InterPro" id="IPR036278">
    <property type="entry name" value="Sialidase_sf"/>
</dbReference>
<gene>
    <name evidence="4" type="ORF">ACFO5O_08895</name>
</gene>
<name>A0ABV9N635_9FLAO</name>
<organism evidence="4 5">
    <name type="scientific">Geojedonia litorea</name>
    <dbReference type="NCBI Taxonomy" id="1268269"/>
    <lineage>
        <taxon>Bacteria</taxon>
        <taxon>Pseudomonadati</taxon>
        <taxon>Bacteroidota</taxon>
        <taxon>Flavobacteriia</taxon>
        <taxon>Flavobacteriales</taxon>
        <taxon>Flavobacteriaceae</taxon>
        <taxon>Geojedonia</taxon>
    </lineage>
</organism>
<dbReference type="InterPro" id="IPR026444">
    <property type="entry name" value="Secre_tail"/>
</dbReference>
<feature type="chain" id="PRO_5046359942" evidence="2">
    <location>
        <begin position="23"/>
        <end position="913"/>
    </location>
</feature>
<dbReference type="InterPro" id="IPR015943">
    <property type="entry name" value="WD40/YVTN_repeat-like_dom_sf"/>
</dbReference>
<dbReference type="SUPFAM" id="SSF110296">
    <property type="entry name" value="Oligoxyloglucan reducing end-specific cellobiohydrolase"/>
    <property type="match status" value="1"/>
</dbReference>
<dbReference type="SUPFAM" id="SSF50939">
    <property type="entry name" value="Sialidases"/>
    <property type="match status" value="1"/>
</dbReference>
<feature type="signal peptide" evidence="2">
    <location>
        <begin position="1"/>
        <end position="22"/>
    </location>
</feature>
<evidence type="ECO:0000256" key="1">
    <source>
        <dbReference type="ARBA" id="ARBA00022729"/>
    </source>
</evidence>
<dbReference type="Gene3D" id="2.130.10.10">
    <property type="entry name" value="YVTN repeat-like/Quinoprotein amine dehydrogenase"/>
    <property type="match status" value="3"/>
</dbReference>
<evidence type="ECO:0000313" key="4">
    <source>
        <dbReference type="EMBL" id="MFC4722438.1"/>
    </source>
</evidence>
<dbReference type="Proteomes" id="UP001595953">
    <property type="component" value="Unassembled WGS sequence"/>
</dbReference>
<reference evidence="5" key="1">
    <citation type="journal article" date="2019" name="Int. J. Syst. Evol. Microbiol.">
        <title>The Global Catalogue of Microorganisms (GCM) 10K type strain sequencing project: providing services to taxonomists for standard genome sequencing and annotation.</title>
        <authorList>
            <consortium name="The Broad Institute Genomics Platform"/>
            <consortium name="The Broad Institute Genome Sequencing Center for Infectious Disease"/>
            <person name="Wu L."/>
            <person name="Ma J."/>
        </authorList>
    </citation>
    <scope>NUCLEOTIDE SEQUENCE [LARGE SCALE GENOMIC DNA]</scope>
    <source>
        <strain evidence="5">CCUG 63682</strain>
    </source>
</reference>
<comment type="caution">
    <text evidence="4">The sequence shown here is derived from an EMBL/GenBank/DDBJ whole genome shotgun (WGS) entry which is preliminary data.</text>
</comment>